<dbReference type="EMBL" id="KQ414609">
    <property type="protein sequence ID" value="KOC69304.1"/>
    <property type="molecule type" value="Genomic_DNA"/>
</dbReference>
<keyword evidence="2" id="KW-1185">Reference proteome</keyword>
<proteinExistence type="predicted"/>
<protein>
    <submittedName>
        <fullName evidence="1">Uncharacterized protein</fullName>
    </submittedName>
</protein>
<sequence>MERAYTSSRNKYFIPQNIKALAGDFFFRYSTIGLINRYCTRLSDSRIYIINDRIH</sequence>
<evidence type="ECO:0000313" key="2">
    <source>
        <dbReference type="Proteomes" id="UP000053825"/>
    </source>
</evidence>
<reference evidence="1 2" key="1">
    <citation type="submission" date="2015-07" db="EMBL/GenBank/DDBJ databases">
        <title>The genome of Habropoda laboriosa.</title>
        <authorList>
            <person name="Pan H."/>
            <person name="Kapheim K."/>
        </authorList>
    </citation>
    <scope>NUCLEOTIDE SEQUENCE [LARGE SCALE GENOMIC DNA]</scope>
    <source>
        <strain evidence="1">0110345459</strain>
    </source>
</reference>
<accession>A0A0L7REP9</accession>
<gene>
    <name evidence="1" type="ORF">WH47_05968</name>
</gene>
<dbReference type="Proteomes" id="UP000053825">
    <property type="component" value="Unassembled WGS sequence"/>
</dbReference>
<organism evidence="1 2">
    <name type="scientific">Habropoda laboriosa</name>
    <dbReference type="NCBI Taxonomy" id="597456"/>
    <lineage>
        <taxon>Eukaryota</taxon>
        <taxon>Metazoa</taxon>
        <taxon>Ecdysozoa</taxon>
        <taxon>Arthropoda</taxon>
        <taxon>Hexapoda</taxon>
        <taxon>Insecta</taxon>
        <taxon>Pterygota</taxon>
        <taxon>Neoptera</taxon>
        <taxon>Endopterygota</taxon>
        <taxon>Hymenoptera</taxon>
        <taxon>Apocrita</taxon>
        <taxon>Aculeata</taxon>
        <taxon>Apoidea</taxon>
        <taxon>Anthophila</taxon>
        <taxon>Apidae</taxon>
        <taxon>Habropoda</taxon>
    </lineage>
</organism>
<name>A0A0L7REP9_9HYME</name>
<dbReference type="AlphaFoldDB" id="A0A0L7REP9"/>
<evidence type="ECO:0000313" key="1">
    <source>
        <dbReference type="EMBL" id="KOC69304.1"/>
    </source>
</evidence>